<keyword evidence="2" id="KW-1185">Reference proteome</keyword>
<dbReference type="Proteomes" id="UP000198724">
    <property type="component" value="Unassembled WGS sequence"/>
</dbReference>
<proteinExistence type="predicted"/>
<accession>A0A1I2ZMI7</accession>
<protein>
    <submittedName>
        <fullName evidence="1">Mannitol repressor</fullName>
    </submittedName>
</protein>
<sequence length="124" mass="14227">MEGGNAALGSFSNKSKACYLLGLISADVFEDIQLIRTMRNDAAHKLATISFEETDFKNKVYSLTIVKNLVEPANPKDTFVFEIGLINMLLVDKILKIKRIKTPESDMKFFKEDEHFRKIFYEDN</sequence>
<dbReference type="SUPFAM" id="SSF158668">
    <property type="entry name" value="MtlR-like"/>
    <property type="match status" value="1"/>
</dbReference>
<name>A0A1I2ZMI7_9BACT</name>
<dbReference type="Gene3D" id="1.20.120.330">
    <property type="entry name" value="Nucleotidyltransferases domain 2"/>
    <property type="match status" value="1"/>
</dbReference>
<evidence type="ECO:0000313" key="2">
    <source>
        <dbReference type="Proteomes" id="UP000198724"/>
    </source>
</evidence>
<evidence type="ECO:0000313" key="1">
    <source>
        <dbReference type="EMBL" id="SFH38930.1"/>
    </source>
</evidence>
<gene>
    <name evidence="1" type="ORF">SAMN05421739_1166</name>
</gene>
<dbReference type="AlphaFoldDB" id="A0A1I2ZMI7"/>
<dbReference type="EMBL" id="FOOT01000016">
    <property type="protein sequence ID" value="SFH38930.1"/>
    <property type="molecule type" value="Genomic_DNA"/>
</dbReference>
<reference evidence="2" key="1">
    <citation type="submission" date="2016-10" db="EMBL/GenBank/DDBJ databases">
        <authorList>
            <person name="Varghese N."/>
            <person name="Submissions S."/>
        </authorList>
    </citation>
    <scope>NUCLEOTIDE SEQUENCE [LARGE SCALE GENOMIC DNA]</scope>
    <source>
        <strain evidence="2">LP51</strain>
    </source>
</reference>
<dbReference type="InterPro" id="IPR038026">
    <property type="entry name" value="MtlR-like_sf"/>
</dbReference>
<organism evidence="1 2">
    <name type="scientific">Pontibacter chinhatensis</name>
    <dbReference type="NCBI Taxonomy" id="1436961"/>
    <lineage>
        <taxon>Bacteria</taxon>
        <taxon>Pseudomonadati</taxon>
        <taxon>Bacteroidota</taxon>
        <taxon>Cytophagia</taxon>
        <taxon>Cytophagales</taxon>
        <taxon>Hymenobacteraceae</taxon>
        <taxon>Pontibacter</taxon>
    </lineage>
</organism>